<gene>
    <name evidence="1" type="ORF">K457DRAFT_152078</name>
</gene>
<evidence type="ECO:0008006" key="3">
    <source>
        <dbReference type="Google" id="ProtNLM"/>
    </source>
</evidence>
<name>A0A197KCG4_9FUNG</name>
<dbReference type="OrthoDB" id="9973021at2759"/>
<dbReference type="Gene3D" id="3.80.10.10">
    <property type="entry name" value="Ribonuclease Inhibitor"/>
    <property type="match status" value="1"/>
</dbReference>
<dbReference type="SUPFAM" id="SSF52047">
    <property type="entry name" value="RNI-like"/>
    <property type="match status" value="1"/>
</dbReference>
<evidence type="ECO:0000313" key="1">
    <source>
        <dbReference type="EMBL" id="OAQ34381.1"/>
    </source>
</evidence>
<sequence>MTSSLHLVIYHSMQATAPTNALPVLIITTNKDISPLDLPETLSRILSFVDQTTLRTSAVFVSRLWLLACRHQLVRELTWEGCLSHTSETSILERLPYAGRLCWIANSRLLSFYTSPEVHAFKSLVQALKDIQERQEVSPAPQRGHVAQQGTNNSRSPTCIRDSLVLVPRTLQELVMTVQSNVMERFTTLAPYLSTLTDLRLRQSLEGTMQMGLVFQACPHLQVLHLASNHTLTLLAPWHTPPLGSDHLATTTTRHGHQHPILPLTTLVLENPRFIQEDFEQFLSSTPHLRVLKIVKLQKEANPGSLAGQSRYDYARIFNHLQRLNQQLRVFHFSVYGDRAANAAIEEMMMATTTGYGSSTEWDFAAEASPTPRLMRHIRQLSNVVTSLTFYNLNQDYHEAIPFLHHYLCNSPHLIHLWAPMTYYPIAHMDLFRRIPEPINRQKSYDRAHTLAEIKSARPGVWKCRNLETLNIGFQVTGGWGTQHQPEQSRVVFGYIARVLPRLRELRIHTVSTYQAFPFQKLRLSGGFCLLAKLRYLERLKICDSQTPQPPKHVYDLDWMVQEGWTVDGREARRRAMAPWGQPIQLEDEVEAKRVAKRMGKNRNRVGGGVGDAGQAMEWESSVDPGLREELQHLGRLLDVKVWLDEMVAPGSSAVSNQWPSLQKLAIASDAEYGLLPPYEFIRLTAAREYNRWEGRR</sequence>
<dbReference type="AlphaFoldDB" id="A0A197KCG4"/>
<organism evidence="1 2">
    <name type="scientific">Linnemannia elongata AG-77</name>
    <dbReference type="NCBI Taxonomy" id="1314771"/>
    <lineage>
        <taxon>Eukaryota</taxon>
        <taxon>Fungi</taxon>
        <taxon>Fungi incertae sedis</taxon>
        <taxon>Mucoromycota</taxon>
        <taxon>Mortierellomycotina</taxon>
        <taxon>Mortierellomycetes</taxon>
        <taxon>Mortierellales</taxon>
        <taxon>Mortierellaceae</taxon>
        <taxon>Linnemannia</taxon>
    </lineage>
</organism>
<keyword evidence="2" id="KW-1185">Reference proteome</keyword>
<reference evidence="1 2" key="1">
    <citation type="submission" date="2016-05" db="EMBL/GenBank/DDBJ databases">
        <title>Genome sequencing reveals origins of a unique bacterial endosymbiosis in the earliest lineages of terrestrial Fungi.</title>
        <authorList>
            <consortium name="DOE Joint Genome Institute"/>
            <person name="Uehling J."/>
            <person name="Gryganskyi A."/>
            <person name="Hameed K."/>
            <person name="Tschaplinski T."/>
            <person name="Misztal P."/>
            <person name="Wu S."/>
            <person name="Desiro A."/>
            <person name="Vande Pol N."/>
            <person name="Du Z.-Y."/>
            <person name="Zienkiewicz A."/>
            <person name="Zienkiewicz K."/>
            <person name="Morin E."/>
            <person name="Tisserant E."/>
            <person name="Splivallo R."/>
            <person name="Hainaut M."/>
            <person name="Henrissat B."/>
            <person name="Ohm R."/>
            <person name="Kuo A."/>
            <person name="Yan J."/>
            <person name="Lipzen A."/>
            <person name="Nolan M."/>
            <person name="Labutti K."/>
            <person name="Barry K."/>
            <person name="Goldstein A."/>
            <person name="Labbe J."/>
            <person name="Schadt C."/>
            <person name="Tuskan G."/>
            <person name="Grigoriev I."/>
            <person name="Martin F."/>
            <person name="Vilgalys R."/>
            <person name="Bonito G."/>
        </authorList>
    </citation>
    <scope>NUCLEOTIDE SEQUENCE [LARGE SCALE GENOMIC DNA]</scope>
    <source>
        <strain evidence="1 2">AG-77</strain>
    </source>
</reference>
<protein>
    <recommendedName>
        <fullName evidence="3">F-box domain-containing protein</fullName>
    </recommendedName>
</protein>
<dbReference type="EMBL" id="KV442017">
    <property type="protein sequence ID" value="OAQ34381.1"/>
    <property type="molecule type" value="Genomic_DNA"/>
</dbReference>
<dbReference type="Proteomes" id="UP000078512">
    <property type="component" value="Unassembled WGS sequence"/>
</dbReference>
<proteinExistence type="predicted"/>
<accession>A0A197KCG4</accession>
<evidence type="ECO:0000313" key="2">
    <source>
        <dbReference type="Proteomes" id="UP000078512"/>
    </source>
</evidence>
<dbReference type="InterPro" id="IPR032675">
    <property type="entry name" value="LRR_dom_sf"/>
</dbReference>